<dbReference type="RefSeq" id="WP_331810713.1">
    <property type="nucleotide sequence ID" value="NZ_JAZHOU010000005.1"/>
</dbReference>
<keyword evidence="2" id="KW-0328">Glycosyltransferase</keyword>
<dbReference type="EC" id="2.4.-.-" evidence="2"/>
<evidence type="ECO:0000313" key="3">
    <source>
        <dbReference type="Proteomes" id="UP001356704"/>
    </source>
</evidence>
<gene>
    <name evidence="2" type="ORF">V1468_13300</name>
</gene>
<dbReference type="EMBL" id="JAZHOU010000005">
    <property type="protein sequence ID" value="MEF3079985.1"/>
    <property type="molecule type" value="Genomic_DNA"/>
</dbReference>
<dbReference type="Pfam" id="PF13524">
    <property type="entry name" value="Glyco_trans_1_2"/>
    <property type="match status" value="1"/>
</dbReference>
<accession>A0ABU7W8L3</accession>
<sequence length="381" mass="44282">MKILLVGEYSRLHNSLKEGLEKLGHDVTLVGKQDGFKKYPVDIKVQSVLPREGLTNKIIQATYKISKVNIYALENALMWYLQLRKLKGFDVVQIYNESIAKTHTNLEIKLFNVLKKNNKSIFLLSCGIDYISVNYAFTKKFRYSILTPFLKNTKLKNEFRFILNKLKPNSKRLSDYITNNVNGIIASDMDYHLPLKNHTKYLGLAPNPINTDLIQYQPLDVNKKIIIFHGINSSAYVKKGNIYFDKALKIIEKKYPNKVEIIITRDLPYSNYIQHYKNCHILLDQVYAYDQGYNALEAMARGKVVFTGAETEWLEHYDLTEDEIAINALPNENSIAKKLEWLIQNPEKILEISSAARRFIEKEHDYILASEKYINMWTKVL</sequence>
<proteinExistence type="predicted"/>
<keyword evidence="3" id="KW-1185">Reference proteome</keyword>
<name>A0ABU7W8L3_9FLAO</name>
<organism evidence="2 3">
    <name type="scientific">Winogradskyella poriferorum</name>
    <dbReference type="NCBI Taxonomy" id="307627"/>
    <lineage>
        <taxon>Bacteria</taxon>
        <taxon>Pseudomonadati</taxon>
        <taxon>Bacteroidota</taxon>
        <taxon>Flavobacteriia</taxon>
        <taxon>Flavobacteriales</taxon>
        <taxon>Flavobacteriaceae</taxon>
        <taxon>Winogradskyella</taxon>
    </lineage>
</organism>
<keyword evidence="2" id="KW-0808">Transferase</keyword>
<evidence type="ECO:0000259" key="1">
    <source>
        <dbReference type="Pfam" id="PF13524"/>
    </source>
</evidence>
<dbReference type="InterPro" id="IPR055259">
    <property type="entry name" value="YkvP/CgeB_Glyco_trans-like"/>
</dbReference>
<dbReference type="Proteomes" id="UP001356704">
    <property type="component" value="Unassembled WGS sequence"/>
</dbReference>
<protein>
    <submittedName>
        <fullName evidence="2">Glycosyltransferase</fullName>
        <ecNumber evidence="2">2.4.-.-</ecNumber>
    </submittedName>
</protein>
<comment type="caution">
    <text evidence="2">The sequence shown here is derived from an EMBL/GenBank/DDBJ whole genome shotgun (WGS) entry which is preliminary data.</text>
</comment>
<feature type="domain" description="Spore protein YkvP/CgeB glycosyl transferase-like" evidence="1">
    <location>
        <begin position="254"/>
        <end position="366"/>
    </location>
</feature>
<dbReference type="Gene3D" id="3.40.50.2000">
    <property type="entry name" value="Glycogen Phosphorylase B"/>
    <property type="match status" value="1"/>
</dbReference>
<reference evidence="2 3" key="1">
    <citation type="submission" date="2024-02" db="EMBL/GenBank/DDBJ databases">
        <title>Winogradskyella poriferorum JCM 12885.</title>
        <authorList>
            <person name="Zhang D.-F."/>
            <person name="Fu Z.-Y."/>
        </authorList>
    </citation>
    <scope>NUCLEOTIDE SEQUENCE [LARGE SCALE GENOMIC DNA]</scope>
    <source>
        <strain evidence="2 3">JCM 12885</strain>
    </source>
</reference>
<dbReference type="GO" id="GO:0016757">
    <property type="term" value="F:glycosyltransferase activity"/>
    <property type="evidence" value="ECO:0007669"/>
    <property type="project" value="UniProtKB-KW"/>
</dbReference>
<evidence type="ECO:0000313" key="2">
    <source>
        <dbReference type="EMBL" id="MEF3079985.1"/>
    </source>
</evidence>
<dbReference type="SUPFAM" id="SSF53756">
    <property type="entry name" value="UDP-Glycosyltransferase/glycogen phosphorylase"/>
    <property type="match status" value="1"/>
</dbReference>